<accession>A0A9D5P2E7</accession>
<dbReference type="GO" id="GO:0009002">
    <property type="term" value="F:serine-type D-Ala-D-Ala carboxypeptidase activity"/>
    <property type="evidence" value="ECO:0007669"/>
    <property type="project" value="UniProtKB-EC"/>
</dbReference>
<feature type="signal peptide" evidence="3">
    <location>
        <begin position="1"/>
        <end position="23"/>
    </location>
</feature>
<sequence>MKKNLRNWLLSFILTGTIGSLQAQTVDTLVVDTCAVDTIVELPWPQNLQARLDTLTSDSMFDYTQLGLMVYDITADSTLYTYGAKQILRPASTMKLLTAVTALDQLGANYKFSTSLYYTGEVEDSVLVGDLYCVGGMDPLFDQTDMAYFSASVKALGIHTLKGRIVAVTNFKEPELLGEGWCWDDDNPSLTPLLINGKDDFINHLIQQLGKDSIATEGPIEFTALPKDATLLCQRSHAIQDVLIPMMKDSNNLYAESMFYQIGAATGAHPAKASHTRNAIKRTLHKAGITGSHYKIADGSGLSLYNYVTAELLTKLLVYAYHKPSIYRELYVSLPVAGEDGTLKKRMKDSPAQISVRAKTGTLTGISSLAGYAVAVNNHVLAFAMINQGVMKNDQGRNFQDKVCTALCM</sequence>
<proteinExistence type="inferred from homology"/>
<dbReference type="InterPro" id="IPR012338">
    <property type="entry name" value="Beta-lactam/transpept-like"/>
</dbReference>
<protein>
    <submittedName>
        <fullName evidence="4">D-alanyl-D-alanine carboxypeptidase/D-alanyl-D-alanine-endopeptidase</fullName>
        <ecNumber evidence="4">3.4.16.4</ecNumber>
    </submittedName>
</protein>
<comment type="caution">
    <text evidence="4">The sequence shown here is derived from an EMBL/GenBank/DDBJ whole genome shotgun (WGS) entry which is preliminary data.</text>
</comment>
<keyword evidence="3" id="KW-0732">Signal</keyword>
<keyword evidence="2 4" id="KW-0378">Hydrolase</keyword>
<dbReference type="PANTHER" id="PTHR30023:SF0">
    <property type="entry name" value="PENICILLIN-SENSITIVE CARBOXYPEPTIDASE A"/>
    <property type="match status" value="1"/>
</dbReference>
<evidence type="ECO:0000256" key="3">
    <source>
        <dbReference type="SAM" id="SignalP"/>
    </source>
</evidence>
<keyword evidence="4" id="KW-0645">Protease</keyword>
<evidence type="ECO:0000313" key="5">
    <source>
        <dbReference type="Proteomes" id="UP000806522"/>
    </source>
</evidence>
<evidence type="ECO:0000313" key="4">
    <source>
        <dbReference type="EMBL" id="MBE6271905.1"/>
    </source>
</evidence>
<dbReference type="GO" id="GO:0000270">
    <property type="term" value="P:peptidoglycan metabolic process"/>
    <property type="evidence" value="ECO:0007669"/>
    <property type="project" value="TreeGrafter"/>
</dbReference>
<dbReference type="PANTHER" id="PTHR30023">
    <property type="entry name" value="D-ALANYL-D-ALANINE CARBOXYPEPTIDASE"/>
    <property type="match status" value="1"/>
</dbReference>
<dbReference type="InterPro" id="IPR000667">
    <property type="entry name" value="Peptidase_S13"/>
</dbReference>
<dbReference type="NCBIfam" id="TIGR00666">
    <property type="entry name" value="PBP4"/>
    <property type="match status" value="1"/>
</dbReference>
<dbReference type="Proteomes" id="UP000806522">
    <property type="component" value="Unassembled WGS sequence"/>
</dbReference>
<dbReference type="AlphaFoldDB" id="A0A9D5P2E7"/>
<keyword evidence="4" id="KW-0121">Carboxypeptidase</keyword>
<dbReference type="Gene3D" id="3.50.80.20">
    <property type="entry name" value="D-Ala-D-Ala carboxypeptidase C, peptidase S13"/>
    <property type="match status" value="1"/>
</dbReference>
<dbReference type="Gene3D" id="3.40.710.10">
    <property type="entry name" value="DD-peptidase/beta-lactamase superfamily"/>
    <property type="match status" value="1"/>
</dbReference>
<dbReference type="PRINTS" id="PR00922">
    <property type="entry name" value="DADACBPTASE3"/>
</dbReference>
<name>A0A9D5P2E7_XYLRU</name>
<dbReference type="SUPFAM" id="SSF56601">
    <property type="entry name" value="beta-lactamase/transpeptidase-like"/>
    <property type="match status" value="1"/>
</dbReference>
<dbReference type="EMBL" id="SUYC01000019">
    <property type="protein sequence ID" value="MBE6271905.1"/>
    <property type="molecule type" value="Genomic_DNA"/>
</dbReference>
<comment type="similarity">
    <text evidence="1">Belongs to the peptidase S13 family.</text>
</comment>
<dbReference type="GO" id="GO:0006508">
    <property type="term" value="P:proteolysis"/>
    <property type="evidence" value="ECO:0007669"/>
    <property type="project" value="InterPro"/>
</dbReference>
<evidence type="ECO:0000256" key="2">
    <source>
        <dbReference type="ARBA" id="ARBA00022801"/>
    </source>
</evidence>
<dbReference type="EC" id="3.4.16.4" evidence="4"/>
<evidence type="ECO:0000256" key="1">
    <source>
        <dbReference type="ARBA" id="ARBA00006096"/>
    </source>
</evidence>
<organism evidence="4 5">
    <name type="scientific">Xylanibacter ruminicola</name>
    <name type="common">Prevotella ruminicola</name>
    <dbReference type="NCBI Taxonomy" id="839"/>
    <lineage>
        <taxon>Bacteria</taxon>
        <taxon>Pseudomonadati</taxon>
        <taxon>Bacteroidota</taxon>
        <taxon>Bacteroidia</taxon>
        <taxon>Bacteroidales</taxon>
        <taxon>Prevotellaceae</taxon>
        <taxon>Xylanibacter</taxon>
    </lineage>
</organism>
<dbReference type="Pfam" id="PF02113">
    <property type="entry name" value="Peptidase_S13"/>
    <property type="match status" value="2"/>
</dbReference>
<feature type="chain" id="PRO_5039533507" evidence="3">
    <location>
        <begin position="24"/>
        <end position="409"/>
    </location>
</feature>
<reference evidence="4" key="1">
    <citation type="submission" date="2019-04" db="EMBL/GenBank/DDBJ databases">
        <title>Evolution of Biomass-Degrading Anaerobic Consortia Revealed by Metagenomics.</title>
        <authorList>
            <person name="Peng X."/>
        </authorList>
    </citation>
    <scope>NUCLEOTIDE SEQUENCE</scope>
    <source>
        <strain evidence="4">SIG140</strain>
    </source>
</reference>
<gene>
    <name evidence="4" type="primary">dacB</name>
    <name evidence="4" type="ORF">E7101_13315</name>
</gene>